<dbReference type="PANTHER" id="PTHR38035">
    <property type="entry name" value="UPF0070 PROTEIN YFGM"/>
    <property type="match status" value="1"/>
</dbReference>
<dbReference type="InterPro" id="IPR018704">
    <property type="entry name" value="SecYEG/CpoB_TPR"/>
</dbReference>
<reference evidence="12 14" key="2">
    <citation type="submission" date="2020-02" db="EMBL/GenBank/DDBJ databases">
        <title>Genome sequence of Parvularcula flava strain NH6-79.</title>
        <authorList>
            <person name="Abdul Karim M.H."/>
            <person name="Lam M.Q."/>
            <person name="Chen S.J."/>
            <person name="Yahya A."/>
            <person name="Shahir S."/>
            <person name="Shamsir M.S."/>
            <person name="Chong C.S."/>
        </authorList>
    </citation>
    <scope>NUCLEOTIDE SEQUENCE [LARGE SCALE GENOMIC DNA]</scope>
    <source>
        <strain evidence="12 14">NH6-79</strain>
    </source>
</reference>
<dbReference type="Proteomes" id="UP000818603">
    <property type="component" value="Unassembled WGS sequence"/>
</dbReference>
<evidence type="ECO:0000256" key="6">
    <source>
        <dbReference type="ARBA" id="ARBA00023136"/>
    </source>
</evidence>
<evidence type="ECO:0000313" key="14">
    <source>
        <dbReference type="Proteomes" id="UP000818603"/>
    </source>
</evidence>
<feature type="domain" description="Ancillary SecYEG translocon subunit/Cell division coordinator CpoB TPR" evidence="10">
    <location>
        <begin position="29"/>
        <end position="195"/>
    </location>
</feature>
<evidence type="ECO:0000256" key="8">
    <source>
        <dbReference type="SAM" id="MobiDB-lite"/>
    </source>
</evidence>
<evidence type="ECO:0000313" key="11">
    <source>
        <dbReference type="EMBL" id="GGH95712.1"/>
    </source>
</evidence>
<dbReference type="PANTHER" id="PTHR38035:SF1">
    <property type="entry name" value="ANCILLARY SECYEG TRANSLOCON SUBUNIT"/>
    <property type="match status" value="1"/>
</dbReference>
<dbReference type="AlphaFoldDB" id="A0A8J3A1K2"/>
<comment type="caution">
    <text evidence="11">The sequence shown here is derived from an EMBL/GenBank/DDBJ whole genome shotgun (WGS) entry which is preliminary data.</text>
</comment>
<evidence type="ECO:0000256" key="5">
    <source>
        <dbReference type="ARBA" id="ARBA00022989"/>
    </source>
</evidence>
<organism evidence="11 13">
    <name type="scientific">Aquisalinus luteolus</name>
    <dbReference type="NCBI Taxonomy" id="1566827"/>
    <lineage>
        <taxon>Bacteria</taxon>
        <taxon>Pseudomonadati</taxon>
        <taxon>Pseudomonadota</taxon>
        <taxon>Alphaproteobacteria</taxon>
        <taxon>Parvularculales</taxon>
        <taxon>Parvularculaceae</taxon>
        <taxon>Aquisalinus</taxon>
    </lineage>
</organism>
<dbReference type="EMBL" id="BMGZ01000001">
    <property type="protein sequence ID" value="GGH95712.1"/>
    <property type="molecule type" value="Genomic_DNA"/>
</dbReference>
<keyword evidence="4 9" id="KW-0812">Transmembrane</keyword>
<evidence type="ECO:0000256" key="1">
    <source>
        <dbReference type="ARBA" id="ARBA00004167"/>
    </source>
</evidence>
<gene>
    <name evidence="12" type="ORF">FF098_006395</name>
    <name evidence="11" type="ORF">GCM10011355_12900</name>
</gene>
<comment type="subcellular location">
    <subcellularLocation>
        <location evidence="2">Cell membrane</location>
    </subcellularLocation>
    <subcellularLocation>
        <location evidence="1">Membrane</location>
        <topology evidence="1">Single-pass membrane protein</topology>
    </subcellularLocation>
</comment>
<proteinExistence type="predicted"/>
<evidence type="ECO:0000256" key="2">
    <source>
        <dbReference type="ARBA" id="ARBA00004236"/>
    </source>
</evidence>
<protein>
    <submittedName>
        <fullName evidence="12">Tetratricopeptide repeat protein</fullName>
    </submittedName>
</protein>
<evidence type="ECO:0000256" key="3">
    <source>
        <dbReference type="ARBA" id="ARBA00022475"/>
    </source>
</evidence>
<keyword evidence="5 9" id="KW-1133">Transmembrane helix</keyword>
<evidence type="ECO:0000313" key="12">
    <source>
        <dbReference type="EMBL" id="NHK27529.1"/>
    </source>
</evidence>
<dbReference type="Proteomes" id="UP000621856">
    <property type="component" value="Unassembled WGS sequence"/>
</dbReference>
<keyword evidence="14" id="KW-1185">Reference proteome</keyword>
<keyword evidence="3" id="KW-1003">Cell membrane</keyword>
<accession>A0A8J3A1K2</accession>
<evidence type="ECO:0000256" key="7">
    <source>
        <dbReference type="ARBA" id="ARBA00023186"/>
    </source>
</evidence>
<dbReference type="GO" id="GO:0044877">
    <property type="term" value="F:protein-containing complex binding"/>
    <property type="evidence" value="ECO:0007669"/>
    <property type="project" value="InterPro"/>
</dbReference>
<name>A0A8J3A1K2_9PROT</name>
<evidence type="ECO:0000256" key="4">
    <source>
        <dbReference type="ARBA" id="ARBA00022692"/>
    </source>
</evidence>
<keyword evidence="7" id="KW-0143">Chaperone</keyword>
<reference evidence="11" key="1">
    <citation type="journal article" date="2014" name="Int. J. Syst. Evol. Microbiol.">
        <title>Complete genome sequence of Corynebacterium casei LMG S-19264T (=DSM 44701T), isolated from a smear-ripened cheese.</title>
        <authorList>
            <consortium name="US DOE Joint Genome Institute (JGI-PGF)"/>
            <person name="Walter F."/>
            <person name="Albersmeier A."/>
            <person name="Kalinowski J."/>
            <person name="Ruckert C."/>
        </authorList>
    </citation>
    <scope>NUCLEOTIDE SEQUENCE</scope>
    <source>
        <strain evidence="11">CGMCC 1.14984</strain>
    </source>
</reference>
<evidence type="ECO:0000313" key="13">
    <source>
        <dbReference type="Proteomes" id="UP000621856"/>
    </source>
</evidence>
<dbReference type="RefSeq" id="WP_155138555.1">
    <property type="nucleotide sequence ID" value="NZ_BMGZ01000001.1"/>
</dbReference>
<dbReference type="InterPro" id="IPR026039">
    <property type="entry name" value="YfgM"/>
</dbReference>
<dbReference type="GO" id="GO:0005886">
    <property type="term" value="C:plasma membrane"/>
    <property type="evidence" value="ECO:0007669"/>
    <property type="project" value="UniProtKB-SubCell"/>
</dbReference>
<sequence>MADEGIYREVDQEVEEEKQLRQLKESAPFLIGLAVVVVAVVGGWQFWNAQKSNAARTNAAAFSQAVNTEEPTEALSELTSLRQDAPAGYSALAGFRIAGLEAQNGNTQGAIAALNSVAANDSIPQRLRNLATVKAAYMALDESPDAALRQLNGLQEGDSVIAAYAKEIAGLASIEAGNFAAAVTYFEAIPTIEGAPDPIVQRAQGFRAIASLGASGVSLENQSMGQSLESLLDLPVPAEAETDALLAGEDVAVEGEGEIPADAQPTEEGAGDTVAPAPEADENDTQEDGTSSD</sequence>
<evidence type="ECO:0000256" key="9">
    <source>
        <dbReference type="SAM" id="Phobius"/>
    </source>
</evidence>
<feature type="transmembrane region" description="Helical" evidence="9">
    <location>
        <begin position="27"/>
        <end position="47"/>
    </location>
</feature>
<reference evidence="11" key="3">
    <citation type="submission" date="2020-09" db="EMBL/GenBank/DDBJ databases">
        <authorList>
            <person name="Sun Q."/>
            <person name="Zhou Y."/>
        </authorList>
    </citation>
    <scope>NUCLEOTIDE SEQUENCE</scope>
    <source>
        <strain evidence="11">CGMCC 1.14984</strain>
    </source>
</reference>
<dbReference type="EMBL" id="VCJR02000001">
    <property type="protein sequence ID" value="NHK27529.1"/>
    <property type="molecule type" value="Genomic_DNA"/>
</dbReference>
<keyword evidence="6 9" id="KW-0472">Membrane</keyword>
<evidence type="ECO:0000259" key="10">
    <source>
        <dbReference type="Pfam" id="PF09976"/>
    </source>
</evidence>
<feature type="region of interest" description="Disordered" evidence="8">
    <location>
        <begin position="249"/>
        <end position="293"/>
    </location>
</feature>
<dbReference type="Pfam" id="PF09976">
    <property type="entry name" value="TPR_21"/>
    <property type="match status" value="1"/>
</dbReference>